<dbReference type="RefSeq" id="WP_188604837.1">
    <property type="nucleotide sequence ID" value="NZ_BMIC01000001.1"/>
</dbReference>
<keyword evidence="4" id="KW-1185">Reference proteome</keyword>
<feature type="transmembrane region" description="Helical" evidence="1">
    <location>
        <begin position="131"/>
        <end position="148"/>
    </location>
</feature>
<evidence type="ECO:0000313" key="3">
    <source>
        <dbReference type="EMBL" id="GFZ78977.1"/>
    </source>
</evidence>
<organism evidence="3 4">
    <name type="scientific">Aquaticitalea lipolytica</name>
    <dbReference type="NCBI Taxonomy" id="1247562"/>
    <lineage>
        <taxon>Bacteria</taxon>
        <taxon>Pseudomonadati</taxon>
        <taxon>Bacteroidota</taxon>
        <taxon>Flavobacteriia</taxon>
        <taxon>Flavobacteriales</taxon>
        <taxon>Flavobacteriaceae</taxon>
        <taxon>Aquaticitalea</taxon>
    </lineage>
</organism>
<evidence type="ECO:0000256" key="1">
    <source>
        <dbReference type="SAM" id="Phobius"/>
    </source>
</evidence>
<dbReference type="InterPro" id="IPR000917">
    <property type="entry name" value="Sulfatase_N"/>
</dbReference>
<feature type="transmembrane region" description="Helical" evidence="1">
    <location>
        <begin position="49"/>
        <end position="71"/>
    </location>
</feature>
<name>A0A8J2TPK5_9FLAO</name>
<reference evidence="3 4" key="1">
    <citation type="journal article" date="2014" name="Int. J. Syst. Evol. Microbiol.">
        <title>Complete genome sequence of Corynebacterium casei LMG S-19264T (=DSM 44701T), isolated from a smear-ripened cheese.</title>
        <authorList>
            <consortium name="US DOE Joint Genome Institute (JGI-PGF)"/>
            <person name="Walter F."/>
            <person name="Albersmeier A."/>
            <person name="Kalinowski J."/>
            <person name="Ruckert C."/>
        </authorList>
    </citation>
    <scope>NUCLEOTIDE SEQUENCE [LARGE SCALE GENOMIC DNA]</scope>
    <source>
        <strain evidence="3 4">CGMCC 1.15295</strain>
    </source>
</reference>
<dbReference type="EMBL" id="BMIC01000001">
    <property type="protein sequence ID" value="GFZ78977.1"/>
    <property type="molecule type" value="Genomic_DNA"/>
</dbReference>
<dbReference type="AlphaFoldDB" id="A0A8J2TPK5"/>
<dbReference type="Proteomes" id="UP000598120">
    <property type="component" value="Unassembled WGS sequence"/>
</dbReference>
<dbReference type="Gene3D" id="3.40.720.10">
    <property type="entry name" value="Alkaline Phosphatase, subunit A"/>
    <property type="match status" value="1"/>
</dbReference>
<dbReference type="SUPFAM" id="SSF53649">
    <property type="entry name" value="Alkaline phosphatase-like"/>
    <property type="match status" value="1"/>
</dbReference>
<dbReference type="Pfam" id="PF00884">
    <property type="entry name" value="Sulfatase"/>
    <property type="match status" value="1"/>
</dbReference>
<sequence length="494" mass="57467">MLKKVKENILSFINSDKHVPFIAAFISGFYPFVFYISNNYSAVNSKEHLAFFVLFFIGISLLIFSLFYFGFGLNKRLIKYRAHLLFVLLIVVTSSLMSQAIYLVFKKKILLLILILSIALSIKLHKHYKKIIILLMLMCVLPIPKVIIKAYNYLIPMTWSVLPDEIENVQFKHKPNIYLIQPDGYVAETMMESETYNFKSDLYGWLSINDFKIYPDFRSNYPASLASNASLFSMKQHYFGETLLPSLEVPNARKIISGDNPVISIFKNNNYKTYFIVEDEYFQQNRKESNYDYYNIKLNEIPLFSNDNNIKKDVFLDLKQAISLSDKTPKFFFIEKLLPHHVHFSAEENKVETERDWYIKRVGEVNNWIKTTVNYISKVDPNAMIIILADHGGWVGLENYNDMYSTENPYLIKSTYSSLAAVKWNGFLTSDYDANLKSNVNVFRVLFSVLSENKTYLQNLESDSSYNLRLGLFSKSVYEVIDSNGNVNIERLNK</sequence>
<keyword evidence="1" id="KW-1133">Transmembrane helix</keyword>
<keyword evidence="1" id="KW-0472">Membrane</keyword>
<protein>
    <recommendedName>
        <fullName evidence="2">Sulfatase N-terminal domain-containing protein</fullName>
    </recommendedName>
</protein>
<evidence type="ECO:0000259" key="2">
    <source>
        <dbReference type="Pfam" id="PF00884"/>
    </source>
</evidence>
<gene>
    <name evidence="3" type="ORF">GCM10011531_05810</name>
</gene>
<feature type="domain" description="Sulfatase N-terminal" evidence="2">
    <location>
        <begin position="217"/>
        <end position="416"/>
    </location>
</feature>
<dbReference type="InterPro" id="IPR017850">
    <property type="entry name" value="Alkaline_phosphatase_core_sf"/>
</dbReference>
<evidence type="ECO:0000313" key="4">
    <source>
        <dbReference type="Proteomes" id="UP000598120"/>
    </source>
</evidence>
<keyword evidence="1" id="KW-0812">Transmembrane</keyword>
<accession>A0A8J2TPK5</accession>
<feature type="transmembrane region" description="Helical" evidence="1">
    <location>
        <begin position="108"/>
        <end position="124"/>
    </location>
</feature>
<feature type="transmembrane region" description="Helical" evidence="1">
    <location>
        <begin position="83"/>
        <end position="102"/>
    </location>
</feature>
<comment type="caution">
    <text evidence="3">The sequence shown here is derived from an EMBL/GenBank/DDBJ whole genome shotgun (WGS) entry which is preliminary data.</text>
</comment>
<feature type="transmembrane region" description="Helical" evidence="1">
    <location>
        <begin position="21"/>
        <end position="37"/>
    </location>
</feature>
<proteinExistence type="predicted"/>